<dbReference type="Pfam" id="PF01564">
    <property type="entry name" value="Spermine_synth"/>
    <property type="match status" value="1"/>
</dbReference>
<dbReference type="InterPro" id="IPR029063">
    <property type="entry name" value="SAM-dependent_MTases_sf"/>
</dbReference>
<dbReference type="SUPFAM" id="SSF53335">
    <property type="entry name" value="S-adenosyl-L-methionine-dependent methyltransferases"/>
    <property type="match status" value="1"/>
</dbReference>
<feature type="transmembrane region" description="Helical" evidence="1">
    <location>
        <begin position="115"/>
        <end position="135"/>
    </location>
</feature>
<feature type="transmembrane region" description="Helical" evidence="1">
    <location>
        <begin position="251"/>
        <end position="272"/>
    </location>
</feature>
<feature type="transmembrane region" description="Helical" evidence="1">
    <location>
        <begin position="321"/>
        <end position="345"/>
    </location>
</feature>
<feature type="non-terminal residue" evidence="2">
    <location>
        <position position="801"/>
    </location>
</feature>
<evidence type="ECO:0000313" key="2">
    <source>
        <dbReference type="EMBL" id="MFC1799841.1"/>
    </source>
</evidence>
<protein>
    <recommendedName>
        <fullName evidence="4">Spermidine synthase</fullName>
    </recommendedName>
</protein>
<accession>A0ABV6YP45</accession>
<dbReference type="Gene3D" id="3.40.50.150">
    <property type="entry name" value="Vaccinia Virus protein VP39"/>
    <property type="match status" value="1"/>
</dbReference>
<feature type="transmembrane region" description="Helical" evidence="1">
    <location>
        <begin position="173"/>
        <end position="195"/>
    </location>
</feature>
<feature type="transmembrane region" description="Helical" evidence="1">
    <location>
        <begin position="373"/>
        <end position="396"/>
    </location>
</feature>
<comment type="caution">
    <text evidence="2">The sequence shown here is derived from an EMBL/GenBank/DDBJ whole genome shotgun (WGS) entry which is preliminary data.</text>
</comment>
<organism evidence="2 3">
    <name type="scientific">Eiseniibacteriota bacterium</name>
    <dbReference type="NCBI Taxonomy" id="2212470"/>
    <lineage>
        <taxon>Bacteria</taxon>
        <taxon>Candidatus Eiseniibacteriota</taxon>
    </lineage>
</organism>
<proteinExistence type="predicted"/>
<feature type="transmembrane region" description="Helical" evidence="1">
    <location>
        <begin position="76"/>
        <end position="95"/>
    </location>
</feature>
<sequence>MTGTGNRPTFYLAVAGFATGFAALMLYHAWSGVFPPLFASRALTDTWTAVSLLLGIVLGSFYFRSRSERLRSRPKIFVFMQVALGIASVLAMQLLDSLAGFPGVFQSVSGSSVAATGILGGLLSFGILFVPAFLLSGLLAYGLGSRLFSVCLFIGCALGALGQAFLIAPAGGLWVSCLAASGIVIASGLIGLLALRARTESETGQAGDVEPGTVGPGIGGLAALAYGGYLLFAVLFALLSSRLIFISAGHTVQASSIAAATFFAGLALGLILSSGLSRDRLAAPAWFGIAAGLGGLFGLLIGRQAPSLPLTFLGLTGNGTLTWSGLLTAYWALALTWLLVPGVLIGSTLPGAARGAAQVIAAGRGHARGGEGWNLTAAAAGVLLAMLLVCFLPSQAFGLKTLLTIVPWMSIAMAVIMLALSDASRNLRVIAAACILLAAAVLTATLPAWNRGLMTAGVYVRPARFANTVGLRALLSETDVIAGEESPGGVVSVERTPDAITLKANGIFRAGTAGNGVSERLSAHIPMLLHDRPRSLLLLGMGTGAKLAAAATYPVETIECVEGTHISVKTIRPFVSHNRDAIQDKRLTTAYADPRNYLSVSNQQYDLILLESPVPFTRRGAELLTADFFELLRSRLSPGGMVCQSISTADLSPELLGLVTRTFATLFPHVSTWWTGGFEILLIGAMEPHLFDPDAVRLRMALSPVAGDLARMNISEPLGILALYMTGRDEILSLGTGSSLNTVVKNRLAHHWPEQTLHPRRGDAFGALNRLSVNPLAVAEPVEGDPARFESARESLDLCAE</sequence>
<evidence type="ECO:0000256" key="1">
    <source>
        <dbReference type="SAM" id="Phobius"/>
    </source>
</evidence>
<evidence type="ECO:0000313" key="3">
    <source>
        <dbReference type="Proteomes" id="UP001594288"/>
    </source>
</evidence>
<feature type="transmembrane region" description="Helical" evidence="1">
    <location>
        <begin position="281"/>
        <end position="301"/>
    </location>
</feature>
<keyword evidence="1" id="KW-0472">Membrane</keyword>
<dbReference type="EMBL" id="JBHPEI010000035">
    <property type="protein sequence ID" value="MFC1799841.1"/>
    <property type="molecule type" value="Genomic_DNA"/>
</dbReference>
<dbReference type="InterPro" id="IPR001045">
    <property type="entry name" value="Spermi_synthase"/>
</dbReference>
<dbReference type="PANTHER" id="PTHR11558">
    <property type="entry name" value="SPERMIDINE/SPERMINE SYNTHASE"/>
    <property type="match status" value="1"/>
</dbReference>
<feature type="transmembrane region" description="Helical" evidence="1">
    <location>
        <begin position="9"/>
        <end position="27"/>
    </location>
</feature>
<feature type="transmembrane region" description="Helical" evidence="1">
    <location>
        <begin position="147"/>
        <end position="167"/>
    </location>
</feature>
<dbReference type="Proteomes" id="UP001594288">
    <property type="component" value="Unassembled WGS sequence"/>
</dbReference>
<dbReference type="PANTHER" id="PTHR11558:SF11">
    <property type="entry name" value="SPERMIDINE SYNTHASE"/>
    <property type="match status" value="1"/>
</dbReference>
<keyword evidence="1" id="KW-0812">Transmembrane</keyword>
<gene>
    <name evidence="2" type="ORF">ACFL2Z_02910</name>
</gene>
<keyword evidence="3" id="KW-1185">Reference proteome</keyword>
<feature type="transmembrane region" description="Helical" evidence="1">
    <location>
        <begin position="402"/>
        <end position="420"/>
    </location>
</feature>
<feature type="transmembrane region" description="Helical" evidence="1">
    <location>
        <begin position="427"/>
        <end position="449"/>
    </location>
</feature>
<name>A0ABV6YP45_UNCEI</name>
<feature type="transmembrane region" description="Helical" evidence="1">
    <location>
        <begin position="216"/>
        <end position="239"/>
    </location>
</feature>
<evidence type="ECO:0008006" key="4">
    <source>
        <dbReference type="Google" id="ProtNLM"/>
    </source>
</evidence>
<reference evidence="2 3" key="1">
    <citation type="submission" date="2024-09" db="EMBL/GenBank/DDBJ databases">
        <authorList>
            <person name="D'Angelo T."/>
        </authorList>
    </citation>
    <scope>NUCLEOTIDE SEQUENCE [LARGE SCALE GENOMIC DNA]</scope>
    <source>
        <strain evidence="2">SAG AM-311-F02</strain>
    </source>
</reference>
<keyword evidence="1" id="KW-1133">Transmembrane helix</keyword>
<feature type="transmembrane region" description="Helical" evidence="1">
    <location>
        <begin position="47"/>
        <end position="64"/>
    </location>
</feature>